<keyword evidence="1" id="KW-0472">Membrane</keyword>
<name>A0A6J6GUB5_9ZZZZ</name>
<feature type="transmembrane region" description="Helical" evidence="1">
    <location>
        <begin position="78"/>
        <end position="101"/>
    </location>
</feature>
<feature type="transmembrane region" description="Helical" evidence="1">
    <location>
        <begin position="12"/>
        <end position="32"/>
    </location>
</feature>
<keyword evidence="1" id="KW-0812">Transmembrane</keyword>
<reference evidence="2" key="1">
    <citation type="submission" date="2020-05" db="EMBL/GenBank/DDBJ databases">
        <authorList>
            <person name="Chiriac C."/>
            <person name="Salcher M."/>
            <person name="Ghai R."/>
            <person name="Kavagutti S V."/>
        </authorList>
    </citation>
    <scope>NUCLEOTIDE SEQUENCE</scope>
</reference>
<organism evidence="2">
    <name type="scientific">freshwater metagenome</name>
    <dbReference type="NCBI Taxonomy" id="449393"/>
    <lineage>
        <taxon>unclassified sequences</taxon>
        <taxon>metagenomes</taxon>
        <taxon>ecological metagenomes</taxon>
    </lineage>
</organism>
<proteinExistence type="predicted"/>
<protein>
    <submittedName>
        <fullName evidence="2">Unannotated protein</fullName>
    </submittedName>
</protein>
<gene>
    <name evidence="2" type="ORF">UFOPK1808_01020</name>
</gene>
<keyword evidence="1" id="KW-1133">Transmembrane helix</keyword>
<feature type="transmembrane region" description="Helical" evidence="1">
    <location>
        <begin position="113"/>
        <end position="135"/>
    </location>
</feature>
<dbReference type="EMBL" id="CAEZUL010000122">
    <property type="protein sequence ID" value="CAB4604871.1"/>
    <property type="molecule type" value="Genomic_DNA"/>
</dbReference>
<evidence type="ECO:0000313" key="2">
    <source>
        <dbReference type="EMBL" id="CAB4604871.1"/>
    </source>
</evidence>
<evidence type="ECO:0000256" key="1">
    <source>
        <dbReference type="SAM" id="Phobius"/>
    </source>
</evidence>
<sequence>MISPTLDSIRIFLHLMAVAVWVGGQIVLAGIVPRLRAENSPSLTSVAQGFARVAWPAMVVIVFTGAWGLGTIEVADKSTAYMATFGLKMLMVAAAVIATLIHSMGQSKAAKAIGGAVGLLASLAAAYGGILLAHVH</sequence>
<dbReference type="AlphaFoldDB" id="A0A6J6GUB5"/>
<accession>A0A6J6GUB5</accession>
<feature type="transmembrane region" description="Helical" evidence="1">
    <location>
        <begin position="53"/>
        <end position="72"/>
    </location>
</feature>